<dbReference type="Proteomes" id="UP000887574">
    <property type="component" value="Unplaced"/>
</dbReference>
<organism evidence="1 2">
    <name type="scientific">Ditylenchus dipsaci</name>
    <dbReference type="NCBI Taxonomy" id="166011"/>
    <lineage>
        <taxon>Eukaryota</taxon>
        <taxon>Metazoa</taxon>
        <taxon>Ecdysozoa</taxon>
        <taxon>Nematoda</taxon>
        <taxon>Chromadorea</taxon>
        <taxon>Rhabditida</taxon>
        <taxon>Tylenchina</taxon>
        <taxon>Tylenchomorpha</taxon>
        <taxon>Sphaerularioidea</taxon>
        <taxon>Anguinidae</taxon>
        <taxon>Anguininae</taxon>
        <taxon>Ditylenchus</taxon>
    </lineage>
</organism>
<keyword evidence="1" id="KW-1185">Reference proteome</keyword>
<evidence type="ECO:0000313" key="2">
    <source>
        <dbReference type="WBParaSite" id="jg20136"/>
    </source>
</evidence>
<accession>A0A915DK81</accession>
<evidence type="ECO:0000313" key="1">
    <source>
        <dbReference type="Proteomes" id="UP000887574"/>
    </source>
</evidence>
<sequence>MANCSVELKRTDTMSPSNTTHKPIPLIQVCEAVDHIQLKDSFHVDDKKLGAQMFVFLAGCEMRNSACLSLRYYSFTAAGVPTSIGREQQGQKQQPGLMDEWGVGWLTCLDCLRYRWAAATAIKADLAPIDLSWLAGK</sequence>
<name>A0A915DK81_9BILA</name>
<protein>
    <submittedName>
        <fullName evidence="2">Uncharacterized protein</fullName>
    </submittedName>
</protein>
<proteinExistence type="predicted"/>
<reference evidence="2" key="1">
    <citation type="submission" date="2022-11" db="UniProtKB">
        <authorList>
            <consortium name="WormBaseParasite"/>
        </authorList>
    </citation>
    <scope>IDENTIFICATION</scope>
</reference>
<dbReference type="WBParaSite" id="jg20136">
    <property type="protein sequence ID" value="jg20136"/>
    <property type="gene ID" value="jg20136"/>
</dbReference>
<dbReference type="AlphaFoldDB" id="A0A915DK81"/>